<feature type="transmembrane region" description="Helical" evidence="8">
    <location>
        <begin position="646"/>
        <end position="666"/>
    </location>
</feature>
<dbReference type="SUPFAM" id="SSF82866">
    <property type="entry name" value="Multidrug efflux transporter AcrB transmembrane domain"/>
    <property type="match status" value="2"/>
</dbReference>
<evidence type="ECO:0000256" key="7">
    <source>
        <dbReference type="SAM" id="MobiDB-lite"/>
    </source>
</evidence>
<feature type="transmembrane region" description="Helical" evidence="8">
    <location>
        <begin position="270"/>
        <end position="291"/>
    </location>
</feature>
<feature type="compositionally biased region" description="Polar residues" evidence="7">
    <location>
        <begin position="783"/>
        <end position="803"/>
    </location>
</feature>
<evidence type="ECO:0000256" key="2">
    <source>
        <dbReference type="ARBA" id="ARBA00010157"/>
    </source>
</evidence>
<feature type="transmembrane region" description="Helical" evidence="8">
    <location>
        <begin position="212"/>
        <end position="229"/>
    </location>
</feature>
<evidence type="ECO:0000256" key="8">
    <source>
        <dbReference type="SAM" id="Phobius"/>
    </source>
</evidence>
<keyword evidence="3" id="KW-1003">Cell membrane</keyword>
<dbReference type="KEGG" id="cceu:CBR64_20380"/>
<evidence type="ECO:0000256" key="4">
    <source>
        <dbReference type="ARBA" id="ARBA00022692"/>
    </source>
</evidence>
<keyword evidence="5 8" id="KW-1133">Transmembrane helix</keyword>
<reference evidence="10 11" key="1">
    <citation type="submission" date="2017-05" db="EMBL/GenBank/DDBJ databases">
        <authorList>
            <person name="Song R."/>
            <person name="Chenine A.L."/>
            <person name="Ruprecht R.M."/>
        </authorList>
    </citation>
    <scope>NUCLEOTIDE SEQUENCE [LARGE SCALE GENOMIC DNA]</scope>
    <source>
        <strain evidence="10 11">PSBB019</strain>
    </source>
</reference>
<evidence type="ECO:0000256" key="1">
    <source>
        <dbReference type="ARBA" id="ARBA00004651"/>
    </source>
</evidence>
<sequence length="803" mass="81541">MAPFLSMLSNRTGGFLRGLIIVAVIGLWMAIGALGGQAQGRLSSVQTNDAAAFLPASAESTRAAEVAQEFTDSETLPALVVATTGDGSALTPDDLAALDAYAKAVPGAPLEGTSGDEPATVGDVSVADPVVVPSEDGEAALVVVSLDASVASDRIGADEDSVSELAVGALRDLAAADASEGGLAGTSLDVWVTGPAGFVADLVTAFGGIDTVLLLVALGAVLVILAIVYRSPILPFLVILTAVLALTLAGLVVYHLAAADVLTLNGQSQGILSILVVGAAVDYSLLVVARYREELRLVRSTTTALRRAVRASVEPIAASAGTVIAGLLCLLLSDLSSNRSLGPVAAIGIAAAFVAALTLLPALLLVAGQRSRGLFWPRMPRYEGAHTQHDGGVADAQPADVESDDAVRIEGHGVWSRVASFVGRHDRRVWVVTALVLAACAAFVPTLDAEGTGDSEVFLADVDSVAGEAALTEHFEGVSAQPATVVAPEEDLDAVVAAAEGVEGVAAATPVTDQPAAAPGAPAQGDPVVVDGQVRVDVTTDAPSDSQEAVETVSALRDAVHDVSPEAVVGGAAAERLDTQLAGQRDLRVIVPVVLAVILLILVLLLRSIVAPVLLMLANVLSFGAALGVAAIVFDHVLGFPGADPAVPLYAFCFLVALGVDYSIFLMTRVREESLRVGTRRGVLRGLAVTGSVITSAGVVLATTFAALGIIPLLFLAQLAFIVAFGVLVDTLVVRSLLVPALVHDVGRRAWWPSALGRTDRGPGEPGQPAGTVAGQPEGTGSAGQSSSTRAIASDSDGVTESS</sequence>
<gene>
    <name evidence="10" type="ORF">CBR64_20380</name>
</gene>
<dbReference type="OrthoDB" id="2365435at2"/>
<feature type="domain" description="Membrane transport protein MMPL" evidence="9">
    <location>
        <begin position="53"/>
        <end position="379"/>
    </location>
</feature>
<feature type="transmembrane region" description="Helical" evidence="8">
    <location>
        <begin position="429"/>
        <end position="447"/>
    </location>
</feature>
<dbReference type="Gene3D" id="1.20.1640.10">
    <property type="entry name" value="Multidrug efflux transporter AcrB transmembrane domain"/>
    <property type="match status" value="2"/>
</dbReference>
<feature type="transmembrane region" description="Helical" evidence="8">
    <location>
        <begin position="236"/>
        <end position="258"/>
    </location>
</feature>
<comment type="similarity">
    <text evidence="2">Belongs to the resistance-nodulation-cell division (RND) (TC 2.A.6) family. MmpL subfamily.</text>
</comment>
<feature type="transmembrane region" description="Helical" evidence="8">
    <location>
        <begin position="312"/>
        <end position="333"/>
    </location>
</feature>
<dbReference type="InterPro" id="IPR004869">
    <property type="entry name" value="MMPL_dom"/>
</dbReference>
<feature type="transmembrane region" description="Helical" evidence="8">
    <location>
        <begin position="613"/>
        <end position="634"/>
    </location>
</feature>
<evidence type="ECO:0000256" key="3">
    <source>
        <dbReference type="ARBA" id="ARBA00022475"/>
    </source>
</evidence>
<dbReference type="PANTHER" id="PTHR33406">
    <property type="entry name" value="MEMBRANE PROTEIN MJ1562-RELATED"/>
    <property type="match status" value="1"/>
</dbReference>
<proteinExistence type="inferred from homology"/>
<accession>A0A1Y0I1L2</accession>
<feature type="transmembrane region" description="Helical" evidence="8">
    <location>
        <begin position="15"/>
        <end position="34"/>
    </location>
</feature>
<organism evidence="10 11">
    <name type="scientific">Cellulosimicrobium cellulans</name>
    <name type="common">Arthrobacter luteus</name>
    <dbReference type="NCBI Taxonomy" id="1710"/>
    <lineage>
        <taxon>Bacteria</taxon>
        <taxon>Bacillati</taxon>
        <taxon>Actinomycetota</taxon>
        <taxon>Actinomycetes</taxon>
        <taxon>Micrococcales</taxon>
        <taxon>Promicromonosporaceae</taxon>
        <taxon>Cellulosimicrobium</taxon>
    </lineage>
</organism>
<dbReference type="Pfam" id="PF03176">
    <property type="entry name" value="MMPL"/>
    <property type="match status" value="2"/>
</dbReference>
<dbReference type="Proteomes" id="UP000196228">
    <property type="component" value="Chromosome"/>
</dbReference>
<protein>
    <recommendedName>
        <fullName evidence="9">Membrane transport protein MMPL domain-containing protein</fullName>
    </recommendedName>
</protein>
<comment type="subcellular location">
    <subcellularLocation>
        <location evidence="1">Cell membrane</location>
        <topology evidence="1">Multi-pass membrane protein</topology>
    </subcellularLocation>
</comment>
<evidence type="ECO:0000259" key="9">
    <source>
        <dbReference type="Pfam" id="PF03176"/>
    </source>
</evidence>
<name>A0A1Y0I1L2_CELCE</name>
<dbReference type="EMBL" id="CP021383">
    <property type="protein sequence ID" value="ARU53435.1"/>
    <property type="molecule type" value="Genomic_DNA"/>
</dbReference>
<evidence type="ECO:0000256" key="6">
    <source>
        <dbReference type="ARBA" id="ARBA00023136"/>
    </source>
</evidence>
<feature type="domain" description="Membrane transport protein MMPL" evidence="9">
    <location>
        <begin position="474"/>
        <end position="763"/>
    </location>
</feature>
<feature type="transmembrane region" description="Helical" evidence="8">
    <location>
        <begin position="345"/>
        <end position="368"/>
    </location>
</feature>
<feature type="region of interest" description="Disordered" evidence="7">
    <location>
        <begin position="755"/>
        <end position="803"/>
    </location>
</feature>
<dbReference type="InterPro" id="IPR050545">
    <property type="entry name" value="Mycobact_MmpL"/>
</dbReference>
<dbReference type="AlphaFoldDB" id="A0A1Y0I1L2"/>
<keyword evidence="6 8" id="KW-0472">Membrane</keyword>
<dbReference type="GO" id="GO:0005886">
    <property type="term" value="C:plasma membrane"/>
    <property type="evidence" value="ECO:0007669"/>
    <property type="project" value="UniProtKB-SubCell"/>
</dbReference>
<keyword evidence="4 8" id="KW-0812">Transmembrane</keyword>
<evidence type="ECO:0000313" key="10">
    <source>
        <dbReference type="EMBL" id="ARU53435.1"/>
    </source>
</evidence>
<dbReference type="PANTHER" id="PTHR33406:SF6">
    <property type="entry name" value="MEMBRANE PROTEIN YDGH-RELATED"/>
    <property type="match status" value="1"/>
</dbReference>
<evidence type="ECO:0000313" key="11">
    <source>
        <dbReference type="Proteomes" id="UP000196228"/>
    </source>
</evidence>
<evidence type="ECO:0000256" key="5">
    <source>
        <dbReference type="ARBA" id="ARBA00022989"/>
    </source>
</evidence>
<feature type="transmembrane region" description="Helical" evidence="8">
    <location>
        <begin position="687"/>
        <end position="715"/>
    </location>
</feature>
<feature type="transmembrane region" description="Helical" evidence="8">
    <location>
        <begin position="587"/>
        <end position="606"/>
    </location>
</feature>